<dbReference type="Pfam" id="PF00708">
    <property type="entry name" value="Acylphosphatase"/>
    <property type="match status" value="1"/>
</dbReference>
<dbReference type="InterPro" id="IPR020456">
    <property type="entry name" value="Acylphosphatase"/>
</dbReference>
<dbReference type="RefSeq" id="WP_307322262.1">
    <property type="nucleotide sequence ID" value="NZ_JAUSUG010000002.1"/>
</dbReference>
<reference evidence="9 10" key="1">
    <citation type="submission" date="2023-07" db="EMBL/GenBank/DDBJ databases">
        <title>Genomic Encyclopedia of Type Strains, Phase IV (KMG-IV): sequencing the most valuable type-strain genomes for metagenomic binning, comparative biology and taxonomic classification.</title>
        <authorList>
            <person name="Goeker M."/>
        </authorList>
    </citation>
    <scope>NUCLEOTIDE SEQUENCE [LARGE SCALE GENOMIC DNA]</scope>
    <source>
        <strain evidence="9 10">DSM 9768</strain>
    </source>
</reference>
<dbReference type="EC" id="3.6.1.7" evidence="2 5"/>
<dbReference type="InterPro" id="IPR017968">
    <property type="entry name" value="Acylphosphatase_CS"/>
</dbReference>
<evidence type="ECO:0000313" key="10">
    <source>
        <dbReference type="Proteomes" id="UP001230005"/>
    </source>
</evidence>
<dbReference type="PROSITE" id="PS00151">
    <property type="entry name" value="ACYLPHOSPHATASE_2"/>
    <property type="match status" value="1"/>
</dbReference>
<comment type="similarity">
    <text evidence="1 7">Belongs to the acylphosphatase family.</text>
</comment>
<evidence type="ECO:0000256" key="4">
    <source>
        <dbReference type="ARBA" id="ARBA00047645"/>
    </source>
</evidence>
<proteinExistence type="inferred from homology"/>
<dbReference type="InterPro" id="IPR036046">
    <property type="entry name" value="Acylphosphatase-like_dom_sf"/>
</dbReference>
<evidence type="ECO:0000256" key="5">
    <source>
        <dbReference type="PROSITE-ProRule" id="PRU00520"/>
    </source>
</evidence>
<evidence type="ECO:0000259" key="8">
    <source>
        <dbReference type="PROSITE" id="PS51160"/>
    </source>
</evidence>
<evidence type="ECO:0000256" key="3">
    <source>
        <dbReference type="ARBA" id="ARBA00015991"/>
    </source>
</evidence>
<feature type="active site" evidence="5">
    <location>
        <position position="36"/>
    </location>
</feature>
<gene>
    <name evidence="9" type="ORF">J2S74_000886</name>
</gene>
<dbReference type="GO" id="GO:0003998">
    <property type="term" value="F:acylphosphatase activity"/>
    <property type="evidence" value="ECO:0007669"/>
    <property type="project" value="UniProtKB-EC"/>
</dbReference>
<keyword evidence="10" id="KW-1185">Reference proteome</keyword>
<protein>
    <recommendedName>
        <fullName evidence="3 5">Acylphosphatase</fullName>
        <ecNumber evidence="2 5">3.6.1.7</ecNumber>
    </recommendedName>
</protein>
<dbReference type="SUPFAM" id="SSF54975">
    <property type="entry name" value="Acylphosphatase/BLUF domain-like"/>
    <property type="match status" value="1"/>
</dbReference>
<dbReference type="PROSITE" id="PS00150">
    <property type="entry name" value="ACYLPHOSPHATASE_1"/>
    <property type="match status" value="1"/>
</dbReference>
<dbReference type="PANTHER" id="PTHR47268">
    <property type="entry name" value="ACYLPHOSPHATASE"/>
    <property type="match status" value="1"/>
</dbReference>
<feature type="domain" description="Acylphosphatase-like" evidence="8">
    <location>
        <begin position="3"/>
        <end position="90"/>
    </location>
</feature>
<comment type="catalytic activity">
    <reaction evidence="4 5 6">
        <text>an acyl phosphate + H2O = a carboxylate + phosphate + H(+)</text>
        <dbReference type="Rhea" id="RHEA:14965"/>
        <dbReference type="ChEBI" id="CHEBI:15377"/>
        <dbReference type="ChEBI" id="CHEBI:15378"/>
        <dbReference type="ChEBI" id="CHEBI:29067"/>
        <dbReference type="ChEBI" id="CHEBI:43474"/>
        <dbReference type="ChEBI" id="CHEBI:59918"/>
        <dbReference type="EC" id="3.6.1.7"/>
    </reaction>
</comment>
<dbReference type="InterPro" id="IPR001792">
    <property type="entry name" value="Acylphosphatase-like_dom"/>
</dbReference>
<evidence type="ECO:0000256" key="2">
    <source>
        <dbReference type="ARBA" id="ARBA00012150"/>
    </source>
</evidence>
<dbReference type="EMBL" id="JAUSUG010000002">
    <property type="protein sequence ID" value="MDQ0253514.1"/>
    <property type="molecule type" value="Genomic_DNA"/>
</dbReference>
<evidence type="ECO:0000256" key="1">
    <source>
        <dbReference type="ARBA" id="ARBA00005614"/>
    </source>
</evidence>
<name>A0ABT9ZQJ9_9BACI</name>
<evidence type="ECO:0000256" key="7">
    <source>
        <dbReference type="RuleBase" id="RU004168"/>
    </source>
</evidence>
<comment type="caution">
    <text evidence="9">The sequence shown here is derived from an EMBL/GenBank/DDBJ whole genome shotgun (WGS) entry which is preliminary data.</text>
</comment>
<evidence type="ECO:0000256" key="6">
    <source>
        <dbReference type="RuleBase" id="RU000553"/>
    </source>
</evidence>
<organism evidence="9 10">
    <name type="scientific">Evansella vedderi</name>
    <dbReference type="NCBI Taxonomy" id="38282"/>
    <lineage>
        <taxon>Bacteria</taxon>
        <taxon>Bacillati</taxon>
        <taxon>Bacillota</taxon>
        <taxon>Bacilli</taxon>
        <taxon>Bacillales</taxon>
        <taxon>Bacillaceae</taxon>
        <taxon>Evansella</taxon>
    </lineage>
</organism>
<dbReference type="PANTHER" id="PTHR47268:SF4">
    <property type="entry name" value="ACYLPHOSPHATASE"/>
    <property type="match status" value="1"/>
</dbReference>
<accession>A0ABT9ZQJ9</accession>
<feature type="active site" evidence="5">
    <location>
        <position position="18"/>
    </location>
</feature>
<sequence length="90" mass="10448">MECWLIYVHGHVQGVGFRYFVHSEALTQNINGWVKNNMDGTVSIYAIGKRPILENFLSRVKKGSPFSRVNEVIVEKQNNWTNLSTFKIKY</sequence>
<dbReference type="Gene3D" id="3.30.70.100">
    <property type="match status" value="1"/>
</dbReference>
<keyword evidence="5 6" id="KW-0378">Hydrolase</keyword>
<dbReference type="Proteomes" id="UP001230005">
    <property type="component" value="Unassembled WGS sequence"/>
</dbReference>
<evidence type="ECO:0000313" key="9">
    <source>
        <dbReference type="EMBL" id="MDQ0253514.1"/>
    </source>
</evidence>
<dbReference type="PROSITE" id="PS51160">
    <property type="entry name" value="ACYLPHOSPHATASE_3"/>
    <property type="match status" value="1"/>
</dbReference>